<evidence type="ECO:0000256" key="7">
    <source>
        <dbReference type="ARBA" id="ARBA00022989"/>
    </source>
</evidence>
<dbReference type="Gene3D" id="1.10.3720.10">
    <property type="entry name" value="MetI-like"/>
    <property type="match status" value="1"/>
</dbReference>
<evidence type="ECO:0000259" key="11">
    <source>
        <dbReference type="PROSITE" id="PS50928"/>
    </source>
</evidence>
<organism evidence="12 13">
    <name type="scientific">Gloeocapsopsis dulcis AAB1 = 1H9</name>
    <dbReference type="NCBI Taxonomy" id="1433147"/>
    <lineage>
        <taxon>Bacteria</taxon>
        <taxon>Bacillati</taxon>
        <taxon>Cyanobacteriota</taxon>
        <taxon>Cyanophyceae</taxon>
        <taxon>Oscillatoriophycideae</taxon>
        <taxon>Chroococcales</taxon>
        <taxon>Chroococcaceae</taxon>
        <taxon>Gloeocapsopsis</taxon>
        <taxon>Gloeocapsopsis dulcis</taxon>
    </lineage>
</organism>
<dbReference type="PANTHER" id="PTHR30425">
    <property type="entry name" value="PHOSPHATE TRANSPORT SYSTEM PERMEASE PROTEIN PST"/>
    <property type="match status" value="1"/>
</dbReference>
<evidence type="ECO:0000256" key="8">
    <source>
        <dbReference type="ARBA" id="ARBA00023136"/>
    </source>
</evidence>
<feature type="transmembrane region" description="Helical" evidence="9">
    <location>
        <begin position="288"/>
        <end position="312"/>
    </location>
</feature>
<dbReference type="InterPro" id="IPR051124">
    <property type="entry name" value="Phosphate_Transport_Permease"/>
</dbReference>
<dbReference type="InterPro" id="IPR035906">
    <property type="entry name" value="MetI-like_sf"/>
</dbReference>
<dbReference type="GO" id="GO:0006817">
    <property type="term" value="P:phosphate ion transport"/>
    <property type="evidence" value="ECO:0007669"/>
    <property type="project" value="UniProtKB-KW"/>
</dbReference>
<feature type="transmembrane region" description="Helical" evidence="9">
    <location>
        <begin position="121"/>
        <end position="145"/>
    </location>
</feature>
<feature type="transmembrane region" description="Helical" evidence="9">
    <location>
        <begin position="174"/>
        <end position="197"/>
    </location>
</feature>
<feature type="transmembrane region" description="Helical" evidence="9">
    <location>
        <begin position="26"/>
        <end position="47"/>
    </location>
</feature>
<reference evidence="12 13" key="1">
    <citation type="journal article" date="2019" name="Front. Microbiol.">
        <title>Genomic Features for Desiccation Tolerance and Sugar Biosynthesis in the Extremophile Gloeocapsopsis sp. UTEX B3054.</title>
        <authorList>
            <person name="Urrejola C."/>
            <person name="Alcorta J."/>
            <person name="Salas L."/>
            <person name="Vasquez M."/>
            <person name="Polz M.F."/>
            <person name="Vicuna R."/>
            <person name="Diez B."/>
        </authorList>
    </citation>
    <scope>NUCLEOTIDE SEQUENCE [LARGE SCALE GENOMIC DNA]</scope>
    <source>
        <strain evidence="12 13">1H9</strain>
    </source>
</reference>
<evidence type="ECO:0000313" key="12">
    <source>
        <dbReference type="EMBL" id="MUL36401.1"/>
    </source>
</evidence>
<accession>A0A6N8FTX9</accession>
<dbReference type="SUPFAM" id="SSF161098">
    <property type="entry name" value="MetI-like"/>
    <property type="match status" value="1"/>
</dbReference>
<comment type="similarity">
    <text evidence="2 10">Belongs to the binding-protein-dependent transport system permease family. CysTW subfamily.</text>
</comment>
<evidence type="ECO:0000256" key="4">
    <source>
        <dbReference type="ARBA" id="ARBA00022475"/>
    </source>
</evidence>
<keyword evidence="3 9" id="KW-0813">Transport</keyword>
<dbReference type="InterPro" id="IPR011864">
    <property type="entry name" value="Phosphate_PstC"/>
</dbReference>
<feature type="transmembrane region" description="Helical" evidence="9">
    <location>
        <begin position="218"/>
        <end position="239"/>
    </location>
</feature>
<feature type="transmembrane region" description="Helical" evidence="9">
    <location>
        <begin position="82"/>
        <end position="109"/>
    </location>
</feature>
<evidence type="ECO:0000313" key="13">
    <source>
        <dbReference type="Proteomes" id="UP000441797"/>
    </source>
</evidence>
<evidence type="ECO:0000256" key="5">
    <source>
        <dbReference type="ARBA" id="ARBA00022592"/>
    </source>
</evidence>
<keyword evidence="7 9" id="KW-1133">Transmembrane helix</keyword>
<evidence type="ECO:0000256" key="9">
    <source>
        <dbReference type="RuleBase" id="RU363032"/>
    </source>
</evidence>
<dbReference type="InterPro" id="IPR000515">
    <property type="entry name" value="MetI-like"/>
</dbReference>
<comment type="subcellular location">
    <subcellularLocation>
        <location evidence="1 9">Cell membrane</location>
        <topology evidence="1 9">Multi-pass membrane protein</topology>
    </subcellularLocation>
</comment>
<dbReference type="PROSITE" id="PS50928">
    <property type="entry name" value="ABC_TM1"/>
    <property type="match status" value="1"/>
</dbReference>
<evidence type="ECO:0000256" key="2">
    <source>
        <dbReference type="ARBA" id="ARBA00007069"/>
    </source>
</evidence>
<dbReference type="GO" id="GO:0005315">
    <property type="term" value="F:phosphate transmembrane transporter activity"/>
    <property type="evidence" value="ECO:0007669"/>
    <property type="project" value="InterPro"/>
</dbReference>
<comment type="function">
    <text evidence="10">Part of the binding-protein-dependent transport system for phosphate; probably responsible for the translocation of the substrate across the membrane.</text>
</comment>
<dbReference type="CDD" id="cd06261">
    <property type="entry name" value="TM_PBP2"/>
    <property type="match status" value="1"/>
</dbReference>
<comment type="caution">
    <text evidence="12">The sequence shown here is derived from an EMBL/GenBank/DDBJ whole genome shotgun (WGS) entry which is preliminary data.</text>
</comment>
<dbReference type="GO" id="GO:0005886">
    <property type="term" value="C:plasma membrane"/>
    <property type="evidence" value="ECO:0007669"/>
    <property type="project" value="UniProtKB-SubCell"/>
</dbReference>
<evidence type="ECO:0000256" key="3">
    <source>
        <dbReference type="ARBA" id="ARBA00022448"/>
    </source>
</evidence>
<dbReference type="RefSeq" id="WP_105221811.1">
    <property type="nucleotide sequence ID" value="NZ_CAWNSU010000118.1"/>
</dbReference>
<dbReference type="Pfam" id="PF00528">
    <property type="entry name" value="BPD_transp_1"/>
    <property type="match status" value="1"/>
</dbReference>
<evidence type="ECO:0000256" key="1">
    <source>
        <dbReference type="ARBA" id="ARBA00004651"/>
    </source>
</evidence>
<dbReference type="Proteomes" id="UP000441797">
    <property type="component" value="Unassembled WGS sequence"/>
</dbReference>
<dbReference type="PANTHER" id="PTHR30425:SF1">
    <property type="entry name" value="PHOSPHATE TRANSPORT SYSTEM PERMEASE PROTEIN PSTC"/>
    <property type="match status" value="1"/>
</dbReference>
<keyword evidence="5 10" id="KW-0592">Phosphate transport</keyword>
<dbReference type="NCBIfam" id="TIGR02138">
    <property type="entry name" value="phosphate_pstC"/>
    <property type="match status" value="1"/>
</dbReference>
<evidence type="ECO:0000256" key="10">
    <source>
        <dbReference type="RuleBase" id="RU363054"/>
    </source>
</evidence>
<dbReference type="OrthoDB" id="9785113at2"/>
<keyword evidence="4 10" id="KW-1003">Cell membrane</keyword>
<feature type="domain" description="ABC transmembrane type-1" evidence="11">
    <location>
        <begin position="83"/>
        <end position="307"/>
    </location>
</feature>
<proteinExistence type="inferred from homology"/>
<sequence length="317" mass="34179">MTAVTSDDQREQDAERSDIEKTADQSFIWGTRILAIAVAAVLLWIAIQVAIEAMPAIQEIGIEFLTQSTWDPVEDIYGILPAVYGTLVSSLIAILLAVPVGLACAIVLSENFLPISIRTPLVFLIELLAAIPSIVYGLWGIYVLIPFIEPLGDWLHNNLDWFPLFSTPYQGPGMLPAGIILSIMILPILTVIARDSLAALPTKLRWGSYGVGATRWRTIFSVLIPAAFSGIVGGIMLALGRALGETMAVTLVIGNSNDLNFSVLAPSVTISSLLASQFAEASGLQEDALFYAGLILFAITLVVNILAEIIVLRIKKY</sequence>
<name>A0A6N8FTX9_9CHRO</name>
<keyword evidence="8 9" id="KW-0472">Membrane</keyword>
<dbReference type="EMBL" id="NAPY01000010">
    <property type="protein sequence ID" value="MUL36401.1"/>
    <property type="molecule type" value="Genomic_DNA"/>
</dbReference>
<protein>
    <recommendedName>
        <fullName evidence="10">Phosphate transport system permease protein</fullName>
    </recommendedName>
</protein>
<keyword evidence="6 9" id="KW-0812">Transmembrane</keyword>
<evidence type="ECO:0000256" key="6">
    <source>
        <dbReference type="ARBA" id="ARBA00022692"/>
    </source>
</evidence>
<dbReference type="AlphaFoldDB" id="A0A6N8FTX9"/>
<keyword evidence="13" id="KW-1185">Reference proteome</keyword>
<gene>
    <name evidence="12" type="ORF">BWI75_08575</name>
</gene>